<dbReference type="InterPro" id="IPR002182">
    <property type="entry name" value="NB-ARC"/>
</dbReference>
<comment type="caution">
    <text evidence="11">The sequence shown here is derived from an EMBL/GenBank/DDBJ whole genome shotgun (WGS) entry which is preliminary data.</text>
</comment>
<dbReference type="InterPro" id="IPR058922">
    <property type="entry name" value="WHD_DRP"/>
</dbReference>
<evidence type="ECO:0000259" key="8">
    <source>
        <dbReference type="Pfam" id="PF00931"/>
    </source>
</evidence>
<dbReference type="PANTHER" id="PTHR33463">
    <property type="entry name" value="NB-ARC DOMAIN-CONTAINING PROTEIN-RELATED"/>
    <property type="match status" value="1"/>
</dbReference>
<organism evidence="11 12">
    <name type="scientific">Eucalyptus globulus</name>
    <name type="common">Tasmanian blue gum</name>
    <dbReference type="NCBI Taxonomy" id="34317"/>
    <lineage>
        <taxon>Eukaryota</taxon>
        <taxon>Viridiplantae</taxon>
        <taxon>Streptophyta</taxon>
        <taxon>Embryophyta</taxon>
        <taxon>Tracheophyta</taxon>
        <taxon>Spermatophyta</taxon>
        <taxon>Magnoliopsida</taxon>
        <taxon>eudicotyledons</taxon>
        <taxon>Gunneridae</taxon>
        <taxon>Pentapetalae</taxon>
        <taxon>rosids</taxon>
        <taxon>malvids</taxon>
        <taxon>Myrtales</taxon>
        <taxon>Myrtaceae</taxon>
        <taxon>Myrtoideae</taxon>
        <taxon>Eucalypteae</taxon>
        <taxon>Eucalyptus</taxon>
    </lineage>
</organism>
<feature type="region of interest" description="Disordered" evidence="7">
    <location>
        <begin position="204"/>
        <end position="226"/>
    </location>
</feature>
<feature type="domain" description="NB-ARC" evidence="8">
    <location>
        <begin position="626"/>
        <end position="769"/>
    </location>
</feature>
<dbReference type="Gene3D" id="3.40.50.300">
    <property type="entry name" value="P-loop containing nucleotide triphosphate hydrolases"/>
    <property type="match status" value="1"/>
</dbReference>
<protein>
    <recommendedName>
        <fullName evidence="13">NB-ARC domain-containing protein</fullName>
    </recommendedName>
</protein>
<dbReference type="Proteomes" id="UP001634007">
    <property type="component" value="Unassembled WGS sequence"/>
</dbReference>
<evidence type="ECO:0000256" key="3">
    <source>
        <dbReference type="ARBA" id="ARBA00022737"/>
    </source>
</evidence>
<feature type="compositionally biased region" description="Polar residues" evidence="7">
    <location>
        <begin position="386"/>
        <end position="395"/>
    </location>
</feature>
<proteinExistence type="inferred from homology"/>
<evidence type="ECO:0000256" key="2">
    <source>
        <dbReference type="ARBA" id="ARBA00022614"/>
    </source>
</evidence>
<dbReference type="Pfam" id="PF23559">
    <property type="entry name" value="WHD_DRP"/>
    <property type="match status" value="1"/>
</dbReference>
<feature type="domain" description="Disease resistance protein winged helix" evidence="10">
    <location>
        <begin position="851"/>
        <end position="916"/>
    </location>
</feature>
<keyword evidence="2" id="KW-0433">Leucine-rich repeat</keyword>
<evidence type="ECO:0000256" key="7">
    <source>
        <dbReference type="SAM" id="MobiDB-lite"/>
    </source>
</evidence>
<evidence type="ECO:0000256" key="5">
    <source>
        <dbReference type="ARBA" id="ARBA00022821"/>
    </source>
</evidence>
<evidence type="ECO:0000256" key="4">
    <source>
        <dbReference type="ARBA" id="ARBA00022741"/>
    </source>
</evidence>
<dbReference type="InterPro" id="IPR042197">
    <property type="entry name" value="Apaf_helical"/>
</dbReference>
<dbReference type="PANTHER" id="PTHR33463:SF179">
    <property type="entry name" value="NB-ARC DOMAIN-CONTAINING PROTEIN"/>
    <property type="match status" value="1"/>
</dbReference>
<dbReference type="PRINTS" id="PR00364">
    <property type="entry name" value="DISEASERSIST"/>
</dbReference>
<name>A0ABD3L995_EUCGL</name>
<gene>
    <name evidence="11" type="ORF">ACJRO7_009614</name>
</gene>
<feature type="region of interest" description="Disordered" evidence="7">
    <location>
        <begin position="348"/>
        <end position="368"/>
    </location>
</feature>
<keyword evidence="3" id="KW-0677">Repeat</keyword>
<keyword evidence="6" id="KW-0067">ATP-binding</keyword>
<keyword evidence="12" id="KW-1185">Reference proteome</keyword>
<evidence type="ECO:0008006" key="13">
    <source>
        <dbReference type="Google" id="ProtNLM"/>
    </source>
</evidence>
<feature type="domain" description="Disease resistance protein At4g27190-like leucine-rich repeats" evidence="9">
    <location>
        <begin position="1374"/>
        <end position="1484"/>
    </location>
</feature>
<dbReference type="GO" id="GO:0006952">
    <property type="term" value="P:defense response"/>
    <property type="evidence" value="ECO:0007669"/>
    <property type="project" value="UniProtKB-KW"/>
</dbReference>
<dbReference type="Gene3D" id="1.10.8.430">
    <property type="entry name" value="Helical domain of apoptotic protease-activating factors"/>
    <property type="match status" value="1"/>
</dbReference>
<evidence type="ECO:0000259" key="9">
    <source>
        <dbReference type="Pfam" id="PF23247"/>
    </source>
</evidence>
<accession>A0ABD3L995</accession>
<evidence type="ECO:0000313" key="12">
    <source>
        <dbReference type="Proteomes" id="UP001634007"/>
    </source>
</evidence>
<sequence length="1548" mass="173027">MPRESDRFRGYVEYVENNKWKCRFCGNKYSGSATRIRAHLAGIPRYGIKGCEKVDHHVRAEASQKIEGKGSALDISTGGASGEVLERIVFGTSQIVFQSDKASNPNDPQNSNQPGCAPPQPSCYWPSGIGTASAGPRDQVSLPPGDMPLDNLDTSQQPDLSNHRLDAARGNEIASSLQQLPMDSSASLSLDFTELAALLELPTLPEPEREQQNARGLSSFPNDHVLGNSRSGGLQEFIGGDSTTSIPQFSNEQFLSFDEQFADGITPDSPLHSTDWSNLHRSPPKNLFESRDVDVNTSAEIQTNELHNPTVGSSLQIDSFLDVDGANRLQDCGQPYVEGVVPVCNNTSPTDTVQHPGQLSPKCDKEDGNDICRFPSQTPMDIDPSIASQHTSDSQNFEATAIDSLVPEASTNTVDPSSSHASVHPQRQSLPHQSINLKTAHQNPTVPSSSWKNHLVTCHPQALMDMDPCMPSSSQAPNNAPPLPQILPCGTGMIGPSSQPELDINEGVQMTSHLNTGNNFEENRDLKRRLELLYRKEGGIRDELESAASLSLKKPRMEVVNWLANVEKLRNDCPEAASEDCLPLHQQVFILMDEAEDLMRQDKGLFEATETKVSKLLEEKMVGEAFQRNTTKILEHLWMGGVGKTTVMVHIHNRLLKEATYGNVLWITVSQDSNTQRLQDAIAKELGLGIQQEKDVRRRAAMLCDCLTKKGKSTVILDDVWECFDLKEVGIPGGIKLVLTTRSFENLYHIQKLRVFFLEELGSKVAFDLETRIVVKSIVQECAGLPLAIITLARSMRGVTDVYEWNDCLEKLRESDLGQTNMEKVVLKKLEFSYNRLGNHEIQQCFLSCALYPEDERIDKFELIEFFIDQGLIGRLNTREKQYVRGLTILNKLANVCLLEVRGSMMKMHDLIRDMALNVMSATSIVKAGKGLRTIPPEEYWTDALEKVSLMKNYIEEFPLNMSPNCLKLSTFLLNDSLWCDVLIPNSFFKHLWGLKVINLSGCYLKEIPNSISNLVNLRALLLRHCRELRHIPNLGKLKSLRKLDIFNCASIEALEGLEMFMNLRYLDLALTRIERVPKGTLGVLLNLQYLKGQTVNGEDITKLRALETLECSLEDVDDFNKFVKMAFEKRNNPRCYKLNVGQEELKDYVKESYVDQFGNYERTVNIKTSSNAIVSVRGESSGTGSGICILIPQDVQSLLASNCDSATNLSGMGPLENLEELIIGKWKNLRVLCGGQDEETINIHDSPAPTPIPLLFPCLRVLQIYECSELKYLFGHGPKFYLPHLQIIIIKECEEMVGITVAAVTSPPPHPPLALPSLEYISVVRCHKIKRVVESEWLPHFPNLKKIIGSFCENMEEILGGPPPYMPFEEILLEQLTVEGCHNMRKLFPHELLIHLRNLQTIAVCCCQGMVEMISGAGQGQEGTLMTPLNNTPSSSESSISLPKLKRLWLIGLPQLKSICEVPITCDSMDVLQVFDCPELNRIPLQLRLCDDIEDLPYILVEGEEKWKTLMWDHPDAQAILQSHLRFGGSNYILEGLRKRKSRELST</sequence>
<dbReference type="SUPFAM" id="SSF52540">
    <property type="entry name" value="P-loop containing nucleoside triphosphate hydrolases"/>
    <property type="match status" value="1"/>
</dbReference>
<reference evidence="11 12" key="1">
    <citation type="submission" date="2024-11" db="EMBL/GenBank/DDBJ databases">
        <title>Chromosome-level genome assembly of Eucalyptus globulus Labill. provides insights into its genome evolution.</title>
        <authorList>
            <person name="Li X."/>
        </authorList>
    </citation>
    <scope>NUCLEOTIDE SEQUENCE [LARGE SCALE GENOMIC DNA]</scope>
    <source>
        <strain evidence="11">CL2024</strain>
        <tissue evidence="11">Fresh tender leaves</tissue>
    </source>
</reference>
<dbReference type="Gene3D" id="3.80.10.10">
    <property type="entry name" value="Ribonuclease Inhibitor"/>
    <property type="match status" value="1"/>
</dbReference>
<dbReference type="InterPro" id="IPR032675">
    <property type="entry name" value="LRR_dom_sf"/>
</dbReference>
<feature type="region of interest" description="Disordered" evidence="7">
    <location>
        <begin position="409"/>
        <end position="429"/>
    </location>
</feature>
<dbReference type="InterPro" id="IPR027417">
    <property type="entry name" value="P-loop_NTPase"/>
</dbReference>
<dbReference type="Gene3D" id="1.10.10.10">
    <property type="entry name" value="Winged helix-like DNA-binding domain superfamily/Winged helix DNA-binding domain"/>
    <property type="match status" value="1"/>
</dbReference>
<evidence type="ECO:0000259" key="10">
    <source>
        <dbReference type="Pfam" id="PF23559"/>
    </source>
</evidence>
<evidence type="ECO:0000256" key="1">
    <source>
        <dbReference type="ARBA" id="ARBA00008894"/>
    </source>
</evidence>
<evidence type="ECO:0000313" key="11">
    <source>
        <dbReference type="EMBL" id="KAL3748399.1"/>
    </source>
</evidence>
<keyword evidence="5" id="KW-0611">Plant defense</keyword>
<dbReference type="InterPro" id="IPR036388">
    <property type="entry name" value="WH-like_DNA-bd_sf"/>
</dbReference>
<keyword evidence="4" id="KW-0547">Nucleotide-binding</keyword>
<dbReference type="EMBL" id="JBJKBG010000002">
    <property type="protein sequence ID" value="KAL3748399.1"/>
    <property type="molecule type" value="Genomic_DNA"/>
</dbReference>
<comment type="similarity">
    <text evidence="1">Belongs to the disease resistance NB-LRR family.</text>
</comment>
<dbReference type="GO" id="GO:0005524">
    <property type="term" value="F:ATP binding"/>
    <property type="evidence" value="ECO:0007669"/>
    <property type="project" value="UniProtKB-KW"/>
</dbReference>
<dbReference type="InterPro" id="IPR050905">
    <property type="entry name" value="Plant_NBS-LRR"/>
</dbReference>
<dbReference type="InterPro" id="IPR057135">
    <property type="entry name" value="At4g27190-like_LRR"/>
</dbReference>
<dbReference type="SUPFAM" id="SSF52058">
    <property type="entry name" value="L domain-like"/>
    <property type="match status" value="1"/>
</dbReference>
<feature type="region of interest" description="Disordered" evidence="7">
    <location>
        <begin position="99"/>
        <end position="162"/>
    </location>
</feature>
<dbReference type="Pfam" id="PF00931">
    <property type="entry name" value="NB-ARC"/>
    <property type="match status" value="1"/>
</dbReference>
<dbReference type="Pfam" id="PF23247">
    <property type="entry name" value="LRR_RPS2"/>
    <property type="match status" value="1"/>
</dbReference>
<feature type="region of interest" description="Disordered" evidence="7">
    <location>
        <begin position="376"/>
        <end position="395"/>
    </location>
</feature>
<feature type="compositionally biased region" description="Polar residues" evidence="7">
    <location>
        <begin position="348"/>
        <end position="357"/>
    </location>
</feature>
<feature type="compositionally biased region" description="Low complexity" evidence="7">
    <location>
        <begin position="103"/>
        <end position="114"/>
    </location>
</feature>
<evidence type="ECO:0000256" key="6">
    <source>
        <dbReference type="ARBA" id="ARBA00022840"/>
    </source>
</evidence>